<sequence>MFSFRTVILLIASFLVLVSAQTEPSSTAAITPPPGAPTSPPVSSGSEAPSSSGESPSGSSSSSRTVTSATSVSTRPSQTGSTAPDVHLNVPDLSVKRIELIVENLSADINLNAQVANLVTINAGVAVSVQKINITIADVEVKLELIVRLGHLVDIVDRVFKSLDLNPLLIDVLRDVTSIVTGVIGAVDGLLGSISGPGGLVNFLIDNLGNIVQSVVGTAGNTVDQIVGNYKTNMTETGVIQQLGNGQVKKQYLFPALGTLVDIVFNAAGQILQATAVKPSSTGSGGVSSTAAPVSSSTPMPVVVTTPAATPTPAAPSSTG</sequence>
<organism evidence="3 4">
    <name type="scientific">Cadophora malorum</name>
    <dbReference type="NCBI Taxonomy" id="108018"/>
    <lineage>
        <taxon>Eukaryota</taxon>
        <taxon>Fungi</taxon>
        <taxon>Dikarya</taxon>
        <taxon>Ascomycota</taxon>
        <taxon>Pezizomycotina</taxon>
        <taxon>Leotiomycetes</taxon>
        <taxon>Helotiales</taxon>
        <taxon>Ploettnerulaceae</taxon>
        <taxon>Cadophora</taxon>
    </lineage>
</organism>
<comment type="caution">
    <text evidence="3">The sequence shown here is derived from an EMBL/GenBank/DDBJ whole genome shotgun (WGS) entry which is preliminary data.</text>
</comment>
<gene>
    <name evidence="3" type="ORF">IFR04_001544</name>
</gene>
<reference evidence="3" key="1">
    <citation type="submission" date="2021-02" db="EMBL/GenBank/DDBJ databases">
        <title>Genome sequence Cadophora malorum strain M34.</title>
        <authorList>
            <person name="Stefanovic E."/>
            <person name="Vu D."/>
            <person name="Scully C."/>
            <person name="Dijksterhuis J."/>
            <person name="Roader J."/>
            <person name="Houbraken J."/>
        </authorList>
    </citation>
    <scope>NUCLEOTIDE SEQUENCE</scope>
    <source>
        <strain evidence="3">M34</strain>
    </source>
</reference>
<evidence type="ECO:0000256" key="1">
    <source>
        <dbReference type="SAM" id="MobiDB-lite"/>
    </source>
</evidence>
<evidence type="ECO:0000313" key="4">
    <source>
        <dbReference type="Proteomes" id="UP000664132"/>
    </source>
</evidence>
<proteinExistence type="predicted"/>
<feature type="compositionally biased region" description="Pro residues" evidence="1">
    <location>
        <begin position="31"/>
        <end position="40"/>
    </location>
</feature>
<dbReference type="OrthoDB" id="5587021at2759"/>
<evidence type="ECO:0000313" key="3">
    <source>
        <dbReference type="EMBL" id="KAG4425394.1"/>
    </source>
</evidence>
<feature type="chain" id="PRO_5034688665" evidence="2">
    <location>
        <begin position="21"/>
        <end position="320"/>
    </location>
</feature>
<feature type="compositionally biased region" description="Low complexity" evidence="1">
    <location>
        <begin position="279"/>
        <end position="320"/>
    </location>
</feature>
<evidence type="ECO:0000256" key="2">
    <source>
        <dbReference type="SAM" id="SignalP"/>
    </source>
</evidence>
<protein>
    <submittedName>
        <fullName evidence="3">Uncharacterized protein</fullName>
    </submittedName>
</protein>
<dbReference type="EMBL" id="JAFJYH010000011">
    <property type="protein sequence ID" value="KAG4425394.1"/>
    <property type="molecule type" value="Genomic_DNA"/>
</dbReference>
<dbReference type="AlphaFoldDB" id="A0A8H8BVN4"/>
<dbReference type="Proteomes" id="UP000664132">
    <property type="component" value="Unassembled WGS sequence"/>
</dbReference>
<keyword evidence="2" id="KW-0732">Signal</keyword>
<feature type="signal peptide" evidence="2">
    <location>
        <begin position="1"/>
        <end position="20"/>
    </location>
</feature>
<accession>A0A8H8BVN4</accession>
<feature type="region of interest" description="Disordered" evidence="1">
    <location>
        <begin position="278"/>
        <end position="320"/>
    </location>
</feature>
<feature type="compositionally biased region" description="Low complexity" evidence="1">
    <location>
        <begin position="41"/>
        <end position="77"/>
    </location>
</feature>
<feature type="region of interest" description="Disordered" evidence="1">
    <location>
        <begin position="25"/>
        <end position="86"/>
    </location>
</feature>
<keyword evidence="4" id="KW-1185">Reference proteome</keyword>
<name>A0A8H8BVN4_9HELO</name>